<evidence type="ECO:0000313" key="5">
    <source>
        <dbReference type="Proteomes" id="UP000235392"/>
    </source>
</evidence>
<keyword evidence="1" id="KW-0175">Coiled coil</keyword>
<dbReference type="PANTHER" id="PTHR34409">
    <property type="entry name" value="SET DOMAIN-CONTAINING PROTEIN"/>
    <property type="match status" value="1"/>
</dbReference>
<evidence type="ECO:0000313" key="4">
    <source>
        <dbReference type="EMBL" id="PLW47466.1"/>
    </source>
</evidence>
<feature type="compositionally biased region" description="Polar residues" evidence="2">
    <location>
        <begin position="215"/>
        <end position="236"/>
    </location>
</feature>
<gene>
    <name evidence="4" type="ORF">PCASD_04440</name>
</gene>
<feature type="region of interest" description="Disordered" evidence="2">
    <location>
        <begin position="195"/>
        <end position="236"/>
    </location>
</feature>
<feature type="domain" description="DUF6818" evidence="3">
    <location>
        <begin position="66"/>
        <end position="113"/>
    </location>
</feature>
<feature type="compositionally biased region" description="Polar residues" evidence="2">
    <location>
        <begin position="364"/>
        <end position="379"/>
    </location>
</feature>
<evidence type="ECO:0000256" key="1">
    <source>
        <dbReference type="SAM" id="Coils"/>
    </source>
</evidence>
<evidence type="ECO:0000259" key="3">
    <source>
        <dbReference type="Pfam" id="PF20681"/>
    </source>
</evidence>
<dbReference type="InterPro" id="IPR049203">
    <property type="entry name" value="DUF6818"/>
</dbReference>
<dbReference type="EMBL" id="PGCI01000031">
    <property type="protein sequence ID" value="PLW47466.1"/>
    <property type="molecule type" value="Genomic_DNA"/>
</dbReference>
<feature type="region of interest" description="Disordered" evidence="2">
    <location>
        <begin position="1"/>
        <end position="50"/>
    </location>
</feature>
<accession>A0A2N5VC28</accession>
<name>A0A2N5VC28_9BASI</name>
<feature type="compositionally biased region" description="Polar residues" evidence="2">
    <location>
        <begin position="8"/>
        <end position="35"/>
    </location>
</feature>
<feature type="coiled-coil region" evidence="1">
    <location>
        <begin position="265"/>
        <end position="342"/>
    </location>
</feature>
<protein>
    <recommendedName>
        <fullName evidence="3">DUF6818 domain-containing protein</fullName>
    </recommendedName>
</protein>
<comment type="caution">
    <text evidence="4">The sequence shown here is derived from an EMBL/GenBank/DDBJ whole genome shotgun (WGS) entry which is preliminary data.</text>
</comment>
<reference evidence="4 5" key="1">
    <citation type="submission" date="2017-11" db="EMBL/GenBank/DDBJ databases">
        <title>De novo assembly and phasing of dikaryotic genomes from two isolates of Puccinia coronata f. sp. avenae, the causal agent of oat crown rust.</title>
        <authorList>
            <person name="Miller M.E."/>
            <person name="Zhang Y."/>
            <person name="Omidvar V."/>
            <person name="Sperschneider J."/>
            <person name="Schwessinger B."/>
            <person name="Raley C."/>
            <person name="Palmer J.M."/>
            <person name="Garnica D."/>
            <person name="Upadhyaya N."/>
            <person name="Rathjen J."/>
            <person name="Taylor J.M."/>
            <person name="Park R.F."/>
            <person name="Dodds P.N."/>
            <person name="Hirsch C.D."/>
            <person name="Kianian S.F."/>
            <person name="Figueroa M."/>
        </authorList>
    </citation>
    <scope>NUCLEOTIDE SEQUENCE [LARGE SCALE GENOMIC DNA]</scope>
    <source>
        <strain evidence="4">12SD80</strain>
    </source>
</reference>
<organism evidence="4 5">
    <name type="scientific">Puccinia coronata f. sp. avenae</name>
    <dbReference type="NCBI Taxonomy" id="200324"/>
    <lineage>
        <taxon>Eukaryota</taxon>
        <taxon>Fungi</taxon>
        <taxon>Dikarya</taxon>
        <taxon>Basidiomycota</taxon>
        <taxon>Pucciniomycotina</taxon>
        <taxon>Pucciniomycetes</taxon>
        <taxon>Pucciniales</taxon>
        <taxon>Pucciniaceae</taxon>
        <taxon>Puccinia</taxon>
    </lineage>
</organism>
<dbReference type="Proteomes" id="UP000235392">
    <property type="component" value="Unassembled WGS sequence"/>
</dbReference>
<feature type="region of interest" description="Disordered" evidence="2">
    <location>
        <begin position="360"/>
        <end position="422"/>
    </location>
</feature>
<feature type="region of interest" description="Disordered" evidence="2">
    <location>
        <begin position="105"/>
        <end position="130"/>
    </location>
</feature>
<dbReference type="Pfam" id="PF20681">
    <property type="entry name" value="DUF6818"/>
    <property type="match status" value="1"/>
</dbReference>
<evidence type="ECO:0000256" key="2">
    <source>
        <dbReference type="SAM" id="MobiDB-lite"/>
    </source>
</evidence>
<dbReference type="AlphaFoldDB" id="A0A2N5VC28"/>
<proteinExistence type="predicted"/>
<sequence length="431" mass="47850">MSEHEASQRISTPSQPTRCPARQGTSLHQPTTTNVPRRGGGRAPGSQGYKPPDCKALVSAVRQVLPLGSQEWGRVANIYNNWVVENGQMTREQDPLKAKFKSLVNAKKPTGETPSDEESNGVGAPVPMLPTHIEDDLTISQEISQTGWPETQSSPNHSPQRQDSLPGQDALFAELETGSPLAPTNTSLRLARTVPRAPAPSPMNLSVPQRPIQPRGTSSTANSGQATKHPRTNNIQDEFATLLNSKAREKREQEQNISQLYSLQLQESHSTINRLEEELSRLRDGITVQVARLQDENVRLQKELLTAQKEHAQQLSSAQKDLGQLQKEATHLTVKNSNLRRKLDLMQLCIELQQGSRGLMNYQPRPSGSGNYNHNSWGGNTDRHPRYQPHQPHNVQDINPGGRPCPTPGNERNPEELSEQAMPFSYFFSLE</sequence>
<dbReference type="PANTHER" id="PTHR34409:SF1">
    <property type="entry name" value="MYB-LIKE DOMAIN-CONTAINING PROTEIN"/>
    <property type="match status" value="1"/>
</dbReference>